<keyword evidence="9" id="KW-1185">Reference proteome</keyword>
<dbReference type="Pfam" id="PF00528">
    <property type="entry name" value="BPD_transp_1"/>
    <property type="match status" value="1"/>
</dbReference>
<dbReference type="Proteomes" id="UP000658127">
    <property type="component" value="Unassembled WGS sequence"/>
</dbReference>
<feature type="transmembrane region" description="Helical" evidence="6">
    <location>
        <begin position="67"/>
        <end position="92"/>
    </location>
</feature>
<name>A0ABQ2K7Q0_9NOCA</name>
<protein>
    <submittedName>
        <fullName evidence="8">ABC transporter permease</fullName>
    </submittedName>
</protein>
<keyword evidence="4 6" id="KW-1133">Transmembrane helix</keyword>
<dbReference type="InterPro" id="IPR000515">
    <property type="entry name" value="MetI-like"/>
</dbReference>
<evidence type="ECO:0000256" key="6">
    <source>
        <dbReference type="RuleBase" id="RU363032"/>
    </source>
</evidence>
<dbReference type="PANTHER" id="PTHR30177">
    <property type="entry name" value="GLYCINE BETAINE/L-PROLINE TRANSPORT SYSTEM PERMEASE PROTEIN PROW"/>
    <property type="match status" value="1"/>
</dbReference>
<accession>A0ABQ2K7Q0</accession>
<dbReference type="EMBL" id="BMNE01000001">
    <property type="protein sequence ID" value="GGN70370.1"/>
    <property type="molecule type" value="Genomic_DNA"/>
</dbReference>
<evidence type="ECO:0000256" key="3">
    <source>
        <dbReference type="ARBA" id="ARBA00022692"/>
    </source>
</evidence>
<evidence type="ECO:0000256" key="1">
    <source>
        <dbReference type="ARBA" id="ARBA00004141"/>
    </source>
</evidence>
<feature type="transmembrane region" description="Helical" evidence="6">
    <location>
        <begin position="199"/>
        <end position="219"/>
    </location>
</feature>
<comment type="subcellular location">
    <subcellularLocation>
        <location evidence="6">Cell membrane</location>
        <topology evidence="6">Multi-pass membrane protein</topology>
    </subcellularLocation>
    <subcellularLocation>
        <location evidence="1">Membrane</location>
        <topology evidence="1">Multi-pass membrane protein</topology>
    </subcellularLocation>
</comment>
<feature type="domain" description="ABC transmembrane type-1" evidence="7">
    <location>
        <begin position="66"/>
        <end position="249"/>
    </location>
</feature>
<organism evidence="8 9">
    <name type="scientific">Nocardia rhizosphaerihabitans</name>
    <dbReference type="NCBI Taxonomy" id="1691570"/>
    <lineage>
        <taxon>Bacteria</taxon>
        <taxon>Bacillati</taxon>
        <taxon>Actinomycetota</taxon>
        <taxon>Actinomycetes</taxon>
        <taxon>Mycobacteriales</taxon>
        <taxon>Nocardiaceae</taxon>
        <taxon>Nocardia</taxon>
    </lineage>
</organism>
<evidence type="ECO:0000256" key="4">
    <source>
        <dbReference type="ARBA" id="ARBA00022989"/>
    </source>
</evidence>
<evidence type="ECO:0000259" key="7">
    <source>
        <dbReference type="PROSITE" id="PS50928"/>
    </source>
</evidence>
<keyword evidence="2 6" id="KW-0813">Transport</keyword>
<keyword evidence="5 6" id="KW-0472">Membrane</keyword>
<keyword evidence="3 6" id="KW-0812">Transmembrane</keyword>
<comment type="caution">
    <text evidence="8">The sequence shown here is derived from an EMBL/GenBank/DDBJ whole genome shotgun (WGS) entry which is preliminary data.</text>
</comment>
<feature type="transmembrane region" description="Helical" evidence="6">
    <location>
        <begin position="231"/>
        <end position="252"/>
    </location>
</feature>
<gene>
    <name evidence="8" type="ORF">GCM10011610_09500</name>
</gene>
<reference evidence="9" key="1">
    <citation type="journal article" date="2019" name="Int. J. Syst. Evol. Microbiol.">
        <title>The Global Catalogue of Microorganisms (GCM) 10K type strain sequencing project: providing services to taxonomists for standard genome sequencing and annotation.</title>
        <authorList>
            <consortium name="The Broad Institute Genomics Platform"/>
            <consortium name="The Broad Institute Genome Sequencing Center for Infectious Disease"/>
            <person name="Wu L."/>
            <person name="Ma J."/>
        </authorList>
    </citation>
    <scope>NUCLEOTIDE SEQUENCE [LARGE SCALE GENOMIC DNA]</scope>
    <source>
        <strain evidence="9">CGMCC 4.7329</strain>
    </source>
</reference>
<dbReference type="Gene3D" id="1.10.3720.10">
    <property type="entry name" value="MetI-like"/>
    <property type="match status" value="1"/>
</dbReference>
<feature type="transmembrane region" description="Helical" evidence="6">
    <location>
        <begin position="123"/>
        <end position="141"/>
    </location>
</feature>
<dbReference type="SUPFAM" id="SSF161098">
    <property type="entry name" value="MetI-like"/>
    <property type="match status" value="1"/>
</dbReference>
<evidence type="ECO:0000256" key="2">
    <source>
        <dbReference type="ARBA" id="ARBA00022448"/>
    </source>
</evidence>
<dbReference type="PANTHER" id="PTHR30177:SF4">
    <property type="entry name" value="OSMOPROTECTANT IMPORT PERMEASE PROTEIN OSMW"/>
    <property type="match status" value="1"/>
</dbReference>
<sequence>MKRGFAQADSCVASCGGVWERGVSPDLGVGIPGDRAWCGCRTRGRWTLDALWSFVVNRREQLLVDSYLHVSAVVQSLALATIVAVVVGVLVYRSPLGSAAATATAGAILTVPSFALLGLLIPILGLGVGPTIVALVLYALLPILRNTVLGLSAVDPAVVDAARGVGMNRLRLLTAIELPLAWPSILAGMRVSTQMIMGILALAAYAKGPGLGNLIFSGLSRLGSPNAVPQALTGTVLIVVLALALDGILMLLGRLTISRGIRD</sequence>
<dbReference type="InterPro" id="IPR035906">
    <property type="entry name" value="MetI-like_sf"/>
</dbReference>
<dbReference type="CDD" id="cd06261">
    <property type="entry name" value="TM_PBP2"/>
    <property type="match status" value="1"/>
</dbReference>
<evidence type="ECO:0000313" key="8">
    <source>
        <dbReference type="EMBL" id="GGN70370.1"/>
    </source>
</evidence>
<proteinExistence type="inferred from homology"/>
<evidence type="ECO:0000256" key="5">
    <source>
        <dbReference type="ARBA" id="ARBA00023136"/>
    </source>
</evidence>
<dbReference type="PROSITE" id="PS50928">
    <property type="entry name" value="ABC_TM1"/>
    <property type="match status" value="1"/>
</dbReference>
<comment type="similarity">
    <text evidence="6">Belongs to the binding-protein-dependent transport system permease family.</text>
</comment>
<evidence type="ECO:0000313" key="9">
    <source>
        <dbReference type="Proteomes" id="UP000658127"/>
    </source>
</evidence>
<dbReference type="InterPro" id="IPR051204">
    <property type="entry name" value="ABC_transp_perm/SBD"/>
</dbReference>